<sequence>MTKKRASSPMRQLLRLVSGLIIIVSIFLCLLAFLRVLHSQSKLPPSFFKSRRSHAFIHEDQFKGPPKVAFLFLVRQDLPLDFLWDTFFKNGDVAKFSIYIHSEPGFAFDESTTRSAFFYGRQLNNSIQVVWGESSMIEAERLLLEEALYDPANQIFVLLSDSCVPLYNFSYIYNYVMSSPRSFVDSFIDVKGFRYDPKMSPTIPEERWRKGSQWITLVRRHAEIVVDDHTVFPVFRKFSAATHRPEFEEATSCKEILSFKLYMKKKEEKRTVLKYRNCIPDEHYVQTLLIISGLEDELERRTLTYTSWNQTTILRKRRSWHPITFDYADASPWKMREIKDIDHAYYEYEQHTEFCHTGSKIASCYLFARKFTVGAAMRILREGLIGPYDVTAIPNM</sequence>
<dbReference type="InterPro" id="IPR044174">
    <property type="entry name" value="BC10-like"/>
</dbReference>
<keyword evidence="5" id="KW-0325">Glycoprotein</keyword>
<dbReference type="Pfam" id="PF02485">
    <property type="entry name" value="Branch"/>
    <property type="match status" value="1"/>
</dbReference>
<protein>
    <submittedName>
        <fullName evidence="7">Uncharacterized protein LOC103329361</fullName>
    </submittedName>
</protein>
<dbReference type="GeneID" id="103329361"/>
<dbReference type="InterPro" id="IPR003406">
    <property type="entry name" value="Glyco_trans_14"/>
</dbReference>
<name>A0ABM1LNL7_PRUMU</name>
<evidence type="ECO:0000313" key="6">
    <source>
        <dbReference type="Proteomes" id="UP000694861"/>
    </source>
</evidence>
<dbReference type="Proteomes" id="UP000694861">
    <property type="component" value="Linkage group LG4"/>
</dbReference>
<evidence type="ECO:0000313" key="7">
    <source>
        <dbReference type="RefSeq" id="XP_016648994.1"/>
    </source>
</evidence>
<evidence type="ECO:0000256" key="4">
    <source>
        <dbReference type="ARBA" id="ARBA00023136"/>
    </source>
</evidence>
<dbReference type="PANTHER" id="PTHR31042:SF70">
    <property type="entry name" value="OS01G0695200 PROTEIN"/>
    <property type="match status" value="1"/>
</dbReference>
<keyword evidence="2" id="KW-0328">Glycosyltransferase</keyword>
<proteinExistence type="predicted"/>
<keyword evidence="4" id="KW-0472">Membrane</keyword>
<dbReference type="RefSeq" id="XP_016648994.1">
    <property type="nucleotide sequence ID" value="XM_016793508.1"/>
</dbReference>
<organism evidence="6 7">
    <name type="scientific">Prunus mume</name>
    <name type="common">Japanese apricot</name>
    <name type="synonym">Armeniaca mume</name>
    <dbReference type="NCBI Taxonomy" id="102107"/>
    <lineage>
        <taxon>Eukaryota</taxon>
        <taxon>Viridiplantae</taxon>
        <taxon>Streptophyta</taxon>
        <taxon>Embryophyta</taxon>
        <taxon>Tracheophyta</taxon>
        <taxon>Spermatophyta</taxon>
        <taxon>Magnoliopsida</taxon>
        <taxon>eudicotyledons</taxon>
        <taxon>Gunneridae</taxon>
        <taxon>Pentapetalae</taxon>
        <taxon>rosids</taxon>
        <taxon>fabids</taxon>
        <taxon>Rosales</taxon>
        <taxon>Rosaceae</taxon>
        <taxon>Amygdaloideae</taxon>
        <taxon>Amygdaleae</taxon>
        <taxon>Prunus</taxon>
    </lineage>
</organism>
<keyword evidence="3" id="KW-0808">Transferase</keyword>
<gene>
    <name evidence="7" type="primary">LOC103329361</name>
</gene>
<accession>A0ABM1LNL7</accession>
<keyword evidence="6" id="KW-1185">Reference proteome</keyword>
<evidence type="ECO:0000256" key="1">
    <source>
        <dbReference type="ARBA" id="ARBA00004606"/>
    </source>
</evidence>
<dbReference type="PANTHER" id="PTHR31042">
    <property type="entry name" value="CORE-2/I-BRANCHING BETA-1,6-N-ACETYLGLUCOSAMINYLTRANSFERASE FAMILY PROTEIN-RELATED"/>
    <property type="match status" value="1"/>
</dbReference>
<evidence type="ECO:0000256" key="2">
    <source>
        <dbReference type="ARBA" id="ARBA00022676"/>
    </source>
</evidence>
<evidence type="ECO:0000256" key="3">
    <source>
        <dbReference type="ARBA" id="ARBA00022679"/>
    </source>
</evidence>
<reference evidence="6" key="1">
    <citation type="journal article" date="2012" name="Nat. Commun.">
        <title>The genome of Prunus mume.</title>
        <authorList>
            <person name="Zhang Q."/>
            <person name="Chen W."/>
            <person name="Sun L."/>
            <person name="Zhao F."/>
            <person name="Huang B."/>
            <person name="Yang W."/>
            <person name="Tao Y."/>
            <person name="Wang J."/>
            <person name="Yuan Z."/>
            <person name="Fan G."/>
            <person name="Xing Z."/>
            <person name="Han C."/>
            <person name="Pan H."/>
            <person name="Zhong X."/>
            <person name="Shi W."/>
            <person name="Liang X."/>
            <person name="Du D."/>
            <person name="Sun F."/>
            <person name="Xu Z."/>
            <person name="Hao R."/>
            <person name="Lv T."/>
            <person name="Lv Y."/>
            <person name="Zheng Z."/>
            <person name="Sun M."/>
            <person name="Luo L."/>
            <person name="Cai M."/>
            <person name="Gao Y."/>
            <person name="Wang J."/>
            <person name="Yin Y."/>
            <person name="Xu X."/>
            <person name="Cheng T."/>
            <person name="Wang J."/>
        </authorList>
    </citation>
    <scope>NUCLEOTIDE SEQUENCE [LARGE SCALE GENOMIC DNA]</scope>
</reference>
<evidence type="ECO:0000256" key="5">
    <source>
        <dbReference type="ARBA" id="ARBA00023180"/>
    </source>
</evidence>
<comment type="subcellular location">
    <subcellularLocation>
        <location evidence="1">Membrane</location>
        <topology evidence="1">Single-pass type II membrane protein</topology>
    </subcellularLocation>
</comment>
<reference evidence="7" key="2">
    <citation type="submission" date="2025-08" db="UniProtKB">
        <authorList>
            <consortium name="RefSeq"/>
        </authorList>
    </citation>
    <scope>IDENTIFICATION</scope>
</reference>